<organism evidence="7 8">
    <name type="scientific">Candidatus Rhodobacter oscarellae</name>
    <dbReference type="NCBI Taxonomy" id="1675527"/>
    <lineage>
        <taxon>Bacteria</taxon>
        <taxon>Pseudomonadati</taxon>
        <taxon>Pseudomonadota</taxon>
        <taxon>Alphaproteobacteria</taxon>
        <taxon>Rhodobacterales</taxon>
        <taxon>Rhodobacter group</taxon>
        <taxon>Rhodobacter</taxon>
    </lineage>
</organism>
<protein>
    <submittedName>
        <fullName evidence="7">Sterol desaturase</fullName>
    </submittedName>
</protein>
<reference evidence="7 8" key="1">
    <citation type="submission" date="2015-06" db="EMBL/GenBank/DDBJ databases">
        <title>Draft genome sequence of an Alphaproteobacteria species associated to the Mediterranean sponge Oscarella lobularis.</title>
        <authorList>
            <person name="Jourda C."/>
            <person name="Santini S."/>
            <person name="Claverie J.-M."/>
        </authorList>
    </citation>
    <scope>NUCLEOTIDE SEQUENCE [LARGE SCALE GENOMIC DNA]</scope>
    <source>
        <strain evidence="7">IGS</strain>
    </source>
</reference>
<comment type="subcellular location">
    <subcellularLocation>
        <location evidence="1">Membrane</location>
    </subcellularLocation>
</comment>
<sequence>MSCPDAAIRAKLKDMSEQEASRWNHTPDLPIQVSPLFRWPLRPVAILRWFWASWFLVSEKLLILGIAMVSWFWFTPPIEQMQSLALGWVAELWLRNFVLIGVVAAALHWWFYAHQGQGTRLKFDPRAMKDGRSFTFGRQVWDNAFWTLSSGVAVWTALEVLMLWALANGWIPWLTFAQNPVWFVAIFFLIPIWESFWFYWIHRALHWRPLYKIAHHLHHRNTNVGPWSGMSMHPLEHVMFLGGVLVHWLFASHPLHILFHLQYYTLSAVTTHSGYAALLVKDKERLAMGTFHHQMHHRYFECNYGSLEIPWDKLFGSFHDGTDDGRDQMNARRKRLAGKLGG</sequence>
<dbReference type="GO" id="GO:0005506">
    <property type="term" value="F:iron ion binding"/>
    <property type="evidence" value="ECO:0007669"/>
    <property type="project" value="InterPro"/>
</dbReference>
<feature type="transmembrane region" description="Helical" evidence="5">
    <location>
        <begin position="144"/>
        <end position="167"/>
    </location>
</feature>
<feature type="transmembrane region" description="Helical" evidence="5">
    <location>
        <begin position="179"/>
        <end position="201"/>
    </location>
</feature>
<proteinExistence type="predicted"/>
<evidence type="ECO:0000259" key="6">
    <source>
        <dbReference type="Pfam" id="PF04116"/>
    </source>
</evidence>
<dbReference type="InterPro" id="IPR050307">
    <property type="entry name" value="Sterol_Desaturase_Related"/>
</dbReference>
<comment type="caution">
    <text evidence="7">The sequence shown here is derived from an EMBL/GenBank/DDBJ whole genome shotgun (WGS) entry which is preliminary data.</text>
</comment>
<evidence type="ECO:0000256" key="3">
    <source>
        <dbReference type="ARBA" id="ARBA00022989"/>
    </source>
</evidence>
<evidence type="ECO:0000256" key="1">
    <source>
        <dbReference type="ARBA" id="ARBA00004370"/>
    </source>
</evidence>
<dbReference type="GO" id="GO:0008610">
    <property type="term" value="P:lipid biosynthetic process"/>
    <property type="evidence" value="ECO:0007669"/>
    <property type="project" value="InterPro"/>
</dbReference>
<evidence type="ECO:0000256" key="5">
    <source>
        <dbReference type="SAM" id="Phobius"/>
    </source>
</evidence>
<dbReference type="Proteomes" id="UP000037178">
    <property type="component" value="Unassembled WGS sequence"/>
</dbReference>
<name>A0A0J9EAB2_9RHOB</name>
<dbReference type="STRING" id="1675527.AIOL_004705"/>
<feature type="transmembrane region" description="Helical" evidence="5">
    <location>
        <begin position="49"/>
        <end position="73"/>
    </location>
</feature>
<feature type="domain" description="Fatty acid hydroxylase" evidence="6">
    <location>
        <begin position="188"/>
        <end position="317"/>
    </location>
</feature>
<evidence type="ECO:0000256" key="4">
    <source>
        <dbReference type="ARBA" id="ARBA00023136"/>
    </source>
</evidence>
<keyword evidence="3 5" id="KW-1133">Transmembrane helix</keyword>
<gene>
    <name evidence="7" type="ORF">AIOL_004705</name>
</gene>
<dbReference type="GO" id="GO:0016491">
    <property type="term" value="F:oxidoreductase activity"/>
    <property type="evidence" value="ECO:0007669"/>
    <property type="project" value="InterPro"/>
</dbReference>
<keyword evidence="8" id="KW-1185">Reference proteome</keyword>
<evidence type="ECO:0000256" key="2">
    <source>
        <dbReference type="ARBA" id="ARBA00022692"/>
    </source>
</evidence>
<dbReference type="EMBL" id="LFTY01000002">
    <property type="protein sequence ID" value="KMW59722.1"/>
    <property type="molecule type" value="Genomic_DNA"/>
</dbReference>
<accession>A0A0J9EAB2</accession>
<dbReference type="InterPro" id="IPR006694">
    <property type="entry name" value="Fatty_acid_hydroxylase"/>
</dbReference>
<dbReference type="PANTHER" id="PTHR11863">
    <property type="entry name" value="STEROL DESATURASE"/>
    <property type="match status" value="1"/>
</dbReference>
<dbReference type="AlphaFoldDB" id="A0A0J9EAB2"/>
<dbReference type="GO" id="GO:0016020">
    <property type="term" value="C:membrane"/>
    <property type="evidence" value="ECO:0007669"/>
    <property type="project" value="UniProtKB-SubCell"/>
</dbReference>
<evidence type="ECO:0000313" key="8">
    <source>
        <dbReference type="Proteomes" id="UP000037178"/>
    </source>
</evidence>
<keyword evidence="4 5" id="KW-0472">Membrane</keyword>
<dbReference type="PATRIC" id="fig|1675527.3.peg.4939"/>
<feature type="transmembrane region" description="Helical" evidence="5">
    <location>
        <begin position="93"/>
        <end position="112"/>
    </location>
</feature>
<evidence type="ECO:0000313" key="7">
    <source>
        <dbReference type="EMBL" id="KMW59722.1"/>
    </source>
</evidence>
<keyword evidence="2 5" id="KW-0812">Transmembrane</keyword>
<dbReference type="Pfam" id="PF04116">
    <property type="entry name" value="FA_hydroxylase"/>
    <property type="match status" value="1"/>
</dbReference>